<reference evidence="2" key="1">
    <citation type="journal article" date="2011" name="Nat. Biotechnol.">
        <title>The genomic sequence of the Chinese hamster ovary (CHO)-K1 cell line.</title>
        <authorList>
            <person name="Xu X."/>
            <person name="Nagarajan H."/>
            <person name="Lewis N.E."/>
            <person name="Pan S."/>
            <person name="Cai Z."/>
            <person name="Liu X."/>
            <person name="Chen W."/>
            <person name="Xie M."/>
            <person name="Wang W."/>
            <person name="Hammond S."/>
            <person name="Andersen M.R."/>
            <person name="Neff N."/>
            <person name="Passarelli B."/>
            <person name="Koh W."/>
            <person name="Fan H.C."/>
            <person name="Wang J."/>
            <person name="Gui Y."/>
            <person name="Lee K.H."/>
            <person name="Betenbaugh M.J."/>
            <person name="Quake S.R."/>
            <person name="Famili I."/>
            <person name="Palsson B.O."/>
            <person name="Wang J."/>
        </authorList>
    </citation>
    <scope>NUCLEOTIDE SEQUENCE [LARGE SCALE GENOMIC DNA]</scope>
    <source>
        <strain evidence="2">CHO K1 cell line</strain>
    </source>
</reference>
<dbReference type="AlphaFoldDB" id="G3HS75"/>
<proteinExistence type="predicted"/>
<gene>
    <name evidence="1" type="ORF">I79_013701</name>
</gene>
<evidence type="ECO:0000313" key="1">
    <source>
        <dbReference type="EMBL" id="EGW05603.1"/>
    </source>
</evidence>
<protein>
    <submittedName>
        <fullName evidence="1">Uncharacterized protein</fullName>
    </submittedName>
</protein>
<organism evidence="1 2">
    <name type="scientific">Cricetulus griseus</name>
    <name type="common">Chinese hamster</name>
    <name type="synonym">Cricetulus barabensis griseus</name>
    <dbReference type="NCBI Taxonomy" id="10029"/>
    <lineage>
        <taxon>Eukaryota</taxon>
        <taxon>Metazoa</taxon>
        <taxon>Chordata</taxon>
        <taxon>Craniata</taxon>
        <taxon>Vertebrata</taxon>
        <taxon>Euteleostomi</taxon>
        <taxon>Mammalia</taxon>
        <taxon>Eutheria</taxon>
        <taxon>Euarchontoglires</taxon>
        <taxon>Glires</taxon>
        <taxon>Rodentia</taxon>
        <taxon>Myomorpha</taxon>
        <taxon>Muroidea</taxon>
        <taxon>Cricetidae</taxon>
        <taxon>Cricetinae</taxon>
        <taxon>Cricetulus</taxon>
    </lineage>
</organism>
<name>G3HS75_CRIGR</name>
<dbReference type="InParanoid" id="G3HS75"/>
<dbReference type="Proteomes" id="UP000001075">
    <property type="component" value="Unassembled WGS sequence"/>
</dbReference>
<sequence length="54" mass="5600">MADEGPHLLDLLRVQLGDVENLLGLLEAEAGEVGCSCRLVPSTTPSISSCLACC</sequence>
<accession>G3HS75</accession>
<evidence type="ECO:0000313" key="2">
    <source>
        <dbReference type="Proteomes" id="UP000001075"/>
    </source>
</evidence>
<dbReference type="EMBL" id="JH000651">
    <property type="protein sequence ID" value="EGW05603.1"/>
    <property type="molecule type" value="Genomic_DNA"/>
</dbReference>